<name>J3K4S5_COCIM</name>
<feature type="domain" description="Nicotinate/nicotinamide phosphoribosyltransferase" evidence="9">
    <location>
        <begin position="341"/>
        <end position="419"/>
    </location>
</feature>
<dbReference type="AlphaFoldDB" id="J3K4S5"/>
<evidence type="ECO:0000256" key="4">
    <source>
        <dbReference type="ARBA" id="ARBA00022553"/>
    </source>
</evidence>
<dbReference type="EMBL" id="GG704913">
    <property type="protein sequence ID" value="EAS29340.3"/>
    <property type="molecule type" value="Genomic_DNA"/>
</dbReference>
<sequence length="510" mass="57221">MGTDERHPPPEGIFSLLDTDLYKLTMQCAILKYFPDSEVTYAYTNRTKDMKFTREAFRWLKAQIDKLSNISLTPEELEFLKANCAYFNPAYLRYLSTFCFRPSEQVHVDFVPIDDTGADSDIGDVTMSVKGLWVETILYEIPLLAITSEAYFKWCDRDWDYHQQEEKAFRKGCALLEQECTFSEFGTRRRRDYHTQDLVMRGLCRAAEKSREEGWTGSFSGSSNVHFAMKYGVQPVGTVAHEWYMGIAAITDNYENANELALRYWLGCFGEGVLGVALTDTFGTPVFLDAFSKRIPVYTAAAEGSDSTLPSSEGNLSGTGGLAETQPPVAAPIESGGREPTKTYAEVFTGIRQDSGDPVYFVKMLRDFYDKQGIKDKKTLVFSDSLNIQLCLDYKVIAEEAGFRPVFGVGTFLTSKFKAFFPFSHGPVAEHLVCATDDFTNLSDGRKSVPLNIVIKVSSAGGRPAVKLSDNLGKNTGDTHTIVEVKKRLGYVERDWENGDETRRWGKKGD</sequence>
<evidence type="ECO:0000256" key="1">
    <source>
        <dbReference type="ARBA" id="ARBA00004952"/>
    </source>
</evidence>
<dbReference type="STRING" id="246410.J3K4S5"/>
<keyword evidence="11" id="KW-0808">Transferase</keyword>
<feature type="domain" description="Nicotinate phosphoribosyltransferase N-terminal" evidence="10">
    <location>
        <begin position="17"/>
        <end position="148"/>
    </location>
</feature>
<organism evidence="11 12">
    <name type="scientific">Coccidioides immitis (strain RS)</name>
    <name type="common">Valley fever fungus</name>
    <dbReference type="NCBI Taxonomy" id="246410"/>
    <lineage>
        <taxon>Eukaryota</taxon>
        <taxon>Fungi</taxon>
        <taxon>Dikarya</taxon>
        <taxon>Ascomycota</taxon>
        <taxon>Pezizomycotina</taxon>
        <taxon>Eurotiomycetes</taxon>
        <taxon>Eurotiomycetidae</taxon>
        <taxon>Onygenales</taxon>
        <taxon>Onygenaceae</taxon>
        <taxon>Coccidioides</taxon>
    </lineage>
</organism>
<evidence type="ECO:0000256" key="7">
    <source>
        <dbReference type="ARBA" id="ARBA00048668"/>
    </source>
</evidence>
<dbReference type="InParanoid" id="J3K4S5"/>
<comment type="catalytic activity">
    <reaction evidence="7">
        <text>5-phospho-alpha-D-ribose 1-diphosphate + nicotinate + ATP + H2O = nicotinate beta-D-ribonucleotide + ADP + phosphate + diphosphate</text>
        <dbReference type="Rhea" id="RHEA:36163"/>
        <dbReference type="ChEBI" id="CHEBI:15377"/>
        <dbReference type="ChEBI" id="CHEBI:30616"/>
        <dbReference type="ChEBI" id="CHEBI:32544"/>
        <dbReference type="ChEBI" id="CHEBI:33019"/>
        <dbReference type="ChEBI" id="CHEBI:43474"/>
        <dbReference type="ChEBI" id="CHEBI:57502"/>
        <dbReference type="ChEBI" id="CHEBI:58017"/>
        <dbReference type="ChEBI" id="CHEBI:456216"/>
        <dbReference type="EC" id="6.3.4.21"/>
    </reaction>
</comment>
<dbReference type="InterPro" id="IPR036068">
    <property type="entry name" value="Nicotinate_pribotase-like_C"/>
</dbReference>
<dbReference type="Pfam" id="PF04095">
    <property type="entry name" value="NAPRTase"/>
    <property type="match status" value="2"/>
</dbReference>
<dbReference type="GeneID" id="4559187"/>
<keyword evidence="6" id="KW-0662">Pyridine nucleotide biosynthesis</keyword>
<reference evidence="12" key="2">
    <citation type="journal article" date="2010" name="Genome Res.">
        <title>Population genomic sequencing of Coccidioides fungi reveals recent hybridization and transposon control.</title>
        <authorList>
            <person name="Neafsey D.E."/>
            <person name="Barker B.M."/>
            <person name="Sharpton T.J."/>
            <person name="Stajich J.E."/>
            <person name="Park D.J."/>
            <person name="Whiston E."/>
            <person name="Hung C.-Y."/>
            <person name="McMahan C."/>
            <person name="White J."/>
            <person name="Sykes S."/>
            <person name="Heiman D."/>
            <person name="Young S."/>
            <person name="Zeng Q."/>
            <person name="Abouelleil A."/>
            <person name="Aftuck L."/>
            <person name="Bessette D."/>
            <person name="Brown A."/>
            <person name="FitzGerald M."/>
            <person name="Lui A."/>
            <person name="Macdonald J.P."/>
            <person name="Priest M."/>
            <person name="Orbach M.J."/>
            <person name="Galgiani J.N."/>
            <person name="Kirkland T.N."/>
            <person name="Cole G.T."/>
            <person name="Birren B.W."/>
            <person name="Henn M.R."/>
            <person name="Taylor J.W."/>
            <person name="Rounsley S.D."/>
        </authorList>
    </citation>
    <scope>GENOME REANNOTATION</scope>
    <source>
        <strain evidence="12">RS</strain>
    </source>
</reference>
<dbReference type="GO" id="GO:0004516">
    <property type="term" value="F:nicotinate phosphoribosyltransferase activity"/>
    <property type="evidence" value="ECO:0007669"/>
    <property type="project" value="UniProtKB-EC"/>
</dbReference>
<gene>
    <name evidence="11" type="ORF">CIMG_08086</name>
</gene>
<dbReference type="InterPro" id="IPR041525">
    <property type="entry name" value="N/Namide_PRibTrfase"/>
</dbReference>
<keyword evidence="11" id="KW-0328">Glycosyltransferase</keyword>
<evidence type="ECO:0000313" key="12">
    <source>
        <dbReference type="Proteomes" id="UP000001261"/>
    </source>
</evidence>
<dbReference type="RefSeq" id="XP_001240923.2">
    <property type="nucleotide sequence ID" value="XM_001240922.2"/>
</dbReference>
<dbReference type="SUPFAM" id="SSF54675">
    <property type="entry name" value="Nicotinate/Quinolinate PRTase N-terminal domain-like"/>
    <property type="match status" value="1"/>
</dbReference>
<dbReference type="GO" id="GO:0016757">
    <property type="term" value="F:glycosyltransferase activity"/>
    <property type="evidence" value="ECO:0007669"/>
    <property type="project" value="UniProtKB-KW"/>
</dbReference>
<keyword evidence="12" id="KW-1185">Reference proteome</keyword>
<dbReference type="FunCoup" id="J3K4S5">
    <property type="interactions" value="188"/>
</dbReference>
<dbReference type="UniPathway" id="UPA00253">
    <property type="reaction ID" value="UER00457"/>
</dbReference>
<evidence type="ECO:0000313" key="11">
    <source>
        <dbReference type="EMBL" id="EAS29340.3"/>
    </source>
</evidence>
<dbReference type="PANTHER" id="PTHR11098">
    <property type="entry name" value="NICOTINATE PHOSPHORIBOSYLTRANSFERASE"/>
    <property type="match status" value="1"/>
</dbReference>
<keyword evidence="4" id="KW-0597">Phosphoprotein</keyword>
<dbReference type="Proteomes" id="UP000001261">
    <property type="component" value="Unassembled WGS sequence"/>
</dbReference>
<feature type="compositionally biased region" description="Polar residues" evidence="8">
    <location>
        <begin position="305"/>
        <end position="316"/>
    </location>
</feature>
<dbReference type="InterPro" id="IPR040727">
    <property type="entry name" value="NAPRTase_N"/>
</dbReference>
<dbReference type="GO" id="GO:0005829">
    <property type="term" value="C:cytosol"/>
    <property type="evidence" value="ECO:0007669"/>
    <property type="project" value="TreeGrafter"/>
</dbReference>
<evidence type="ECO:0000259" key="9">
    <source>
        <dbReference type="Pfam" id="PF04095"/>
    </source>
</evidence>
<evidence type="ECO:0000256" key="6">
    <source>
        <dbReference type="ARBA" id="ARBA00022642"/>
    </source>
</evidence>
<protein>
    <recommendedName>
        <fullName evidence="3">nicotinate phosphoribosyltransferase</fullName>
        <ecNumber evidence="3">6.3.4.21</ecNumber>
    </recommendedName>
</protein>
<evidence type="ECO:0000259" key="10">
    <source>
        <dbReference type="Pfam" id="PF17767"/>
    </source>
</evidence>
<comment type="pathway">
    <text evidence="1">Cofactor biosynthesis; NAD(+) biosynthesis; nicotinate D-ribonucleotide from nicotinate: step 1/1.</text>
</comment>
<evidence type="ECO:0000256" key="8">
    <source>
        <dbReference type="SAM" id="MobiDB-lite"/>
    </source>
</evidence>
<dbReference type="PANTHER" id="PTHR11098:SF1">
    <property type="entry name" value="NICOTINATE PHOSPHORIBOSYLTRANSFERASE"/>
    <property type="match status" value="1"/>
</dbReference>
<dbReference type="Pfam" id="PF17767">
    <property type="entry name" value="NAPRTase_N"/>
    <property type="match status" value="1"/>
</dbReference>
<keyword evidence="5" id="KW-0436">Ligase</keyword>
<evidence type="ECO:0000256" key="2">
    <source>
        <dbReference type="ARBA" id="ARBA00010897"/>
    </source>
</evidence>
<accession>J3K4S5</accession>
<dbReference type="GO" id="GO:0034355">
    <property type="term" value="P:NAD+ biosynthetic process via the salvage pathway"/>
    <property type="evidence" value="ECO:0007669"/>
    <property type="project" value="TreeGrafter"/>
</dbReference>
<dbReference type="EC" id="6.3.4.21" evidence="3"/>
<dbReference type="InterPro" id="IPR007229">
    <property type="entry name" value="Nic_PRibTrfase-Fam"/>
</dbReference>
<dbReference type="SUPFAM" id="SSF51690">
    <property type="entry name" value="Nicotinate/Quinolinate PRTase C-terminal domain-like"/>
    <property type="match status" value="1"/>
</dbReference>
<evidence type="ECO:0000256" key="5">
    <source>
        <dbReference type="ARBA" id="ARBA00022598"/>
    </source>
</evidence>
<dbReference type="VEuPathDB" id="FungiDB:CIMG_08086"/>
<dbReference type="OrthoDB" id="193380at2759"/>
<proteinExistence type="inferred from homology"/>
<evidence type="ECO:0000256" key="3">
    <source>
        <dbReference type="ARBA" id="ARBA00013236"/>
    </source>
</evidence>
<feature type="region of interest" description="Disordered" evidence="8">
    <location>
        <begin position="304"/>
        <end position="323"/>
    </location>
</feature>
<dbReference type="KEGG" id="cim:CIMG_08086"/>
<feature type="domain" description="Nicotinate/nicotinamide phosphoribosyltransferase" evidence="9">
    <location>
        <begin position="181"/>
        <end position="292"/>
    </location>
</feature>
<comment type="similarity">
    <text evidence="2">Belongs to the NAPRTase family.</text>
</comment>
<dbReference type="Gene3D" id="3.20.140.10">
    <property type="entry name" value="nicotinate phosphoribosyltransferase"/>
    <property type="match status" value="1"/>
</dbReference>
<reference evidence="12" key="1">
    <citation type="journal article" date="2009" name="Genome Res.">
        <title>Comparative genomic analyses of the human fungal pathogens Coccidioides and their relatives.</title>
        <authorList>
            <person name="Sharpton T.J."/>
            <person name="Stajich J.E."/>
            <person name="Rounsley S.D."/>
            <person name="Gardner M.J."/>
            <person name="Wortman J.R."/>
            <person name="Jordar V.S."/>
            <person name="Maiti R."/>
            <person name="Kodira C.D."/>
            <person name="Neafsey D.E."/>
            <person name="Zeng Q."/>
            <person name="Hung C.-Y."/>
            <person name="McMahan C."/>
            <person name="Muszewska A."/>
            <person name="Grynberg M."/>
            <person name="Mandel M.A."/>
            <person name="Kellner E.M."/>
            <person name="Barker B.M."/>
            <person name="Galgiani J.N."/>
            <person name="Orbach M.J."/>
            <person name="Kirkland T.N."/>
            <person name="Cole G.T."/>
            <person name="Henn M.R."/>
            <person name="Birren B.W."/>
            <person name="Taylor J.W."/>
        </authorList>
    </citation>
    <scope>NUCLEOTIDE SEQUENCE [LARGE SCALE GENOMIC DNA]</scope>
    <source>
        <strain evidence="12">RS</strain>
    </source>
</reference>
<dbReference type="OMA" id="IEHCLEY"/>